<name>A0AAV7C7N5_ENGPU</name>
<sequence>MIECIKKTCQENTYIKINRIDGKWSGQRSFQESFSVLHRIIILLILYKNFEMIQWICLRFIYFSFLMFTWL</sequence>
<keyword evidence="2" id="KW-1185">Reference proteome</keyword>
<accession>A0AAV7C7N5</accession>
<dbReference type="AlphaFoldDB" id="A0AAV7C7N5"/>
<comment type="caution">
    <text evidence="1">The sequence shown here is derived from an EMBL/GenBank/DDBJ whole genome shotgun (WGS) entry which is preliminary data.</text>
</comment>
<evidence type="ECO:0000313" key="1">
    <source>
        <dbReference type="EMBL" id="KAG8580649.1"/>
    </source>
</evidence>
<dbReference type="Proteomes" id="UP000824782">
    <property type="component" value="Unassembled WGS sequence"/>
</dbReference>
<protein>
    <submittedName>
        <fullName evidence="1">Uncharacterized protein</fullName>
    </submittedName>
</protein>
<evidence type="ECO:0000313" key="2">
    <source>
        <dbReference type="Proteomes" id="UP000824782"/>
    </source>
</evidence>
<reference evidence="1" key="1">
    <citation type="thesis" date="2020" institute="ProQuest LLC" country="789 East Eisenhower Parkway, Ann Arbor, MI, USA">
        <title>Comparative Genomics and Chromosome Evolution.</title>
        <authorList>
            <person name="Mudd A.B."/>
        </authorList>
    </citation>
    <scope>NUCLEOTIDE SEQUENCE</scope>
    <source>
        <strain evidence="1">237g6f4</strain>
        <tissue evidence="1">Blood</tissue>
    </source>
</reference>
<organism evidence="1 2">
    <name type="scientific">Engystomops pustulosus</name>
    <name type="common">Tungara frog</name>
    <name type="synonym">Physalaemus pustulosus</name>
    <dbReference type="NCBI Taxonomy" id="76066"/>
    <lineage>
        <taxon>Eukaryota</taxon>
        <taxon>Metazoa</taxon>
        <taxon>Chordata</taxon>
        <taxon>Craniata</taxon>
        <taxon>Vertebrata</taxon>
        <taxon>Euteleostomi</taxon>
        <taxon>Amphibia</taxon>
        <taxon>Batrachia</taxon>
        <taxon>Anura</taxon>
        <taxon>Neobatrachia</taxon>
        <taxon>Hyloidea</taxon>
        <taxon>Leptodactylidae</taxon>
        <taxon>Leiuperinae</taxon>
        <taxon>Engystomops</taxon>
    </lineage>
</organism>
<gene>
    <name evidence="1" type="ORF">GDO81_007376</name>
</gene>
<proteinExistence type="predicted"/>
<dbReference type="EMBL" id="WNYA01000003">
    <property type="protein sequence ID" value="KAG8580649.1"/>
    <property type="molecule type" value="Genomic_DNA"/>
</dbReference>